<accession>A0ABX8GY14</accession>
<evidence type="ECO:0000313" key="1">
    <source>
        <dbReference type="EMBL" id="QWG08441.1"/>
    </source>
</evidence>
<evidence type="ECO:0000313" key="2">
    <source>
        <dbReference type="Proteomes" id="UP000682802"/>
    </source>
</evidence>
<dbReference type="EMBL" id="CP076128">
    <property type="protein sequence ID" value="QWG08441.1"/>
    <property type="molecule type" value="Genomic_DNA"/>
</dbReference>
<gene>
    <name evidence="1" type="ORF">KM029_05760</name>
</gene>
<keyword evidence="2" id="KW-1185">Reference proteome</keyword>
<dbReference type="RefSeq" id="WP_144072360.1">
    <property type="nucleotide sequence ID" value="NZ_CP076128.1"/>
</dbReference>
<organism evidence="1 2">
    <name type="scientific">Flammeovirga kamogawensis</name>
    <dbReference type="NCBI Taxonomy" id="373891"/>
    <lineage>
        <taxon>Bacteria</taxon>
        <taxon>Pseudomonadati</taxon>
        <taxon>Bacteroidota</taxon>
        <taxon>Cytophagia</taxon>
        <taxon>Cytophagales</taxon>
        <taxon>Flammeovirgaceae</taxon>
        <taxon>Flammeovirga</taxon>
    </lineage>
</organism>
<name>A0ABX8GY14_9BACT</name>
<dbReference type="Proteomes" id="UP000682802">
    <property type="component" value="Chromosome 1"/>
</dbReference>
<proteinExistence type="predicted"/>
<reference evidence="1 2" key="1">
    <citation type="submission" date="2021-05" db="EMBL/GenBank/DDBJ databases">
        <title>Comparative genomic studies on the polysaccharide-degrading batcterial strains of the Flammeovirga genus.</title>
        <authorList>
            <person name="Zewei F."/>
            <person name="Zheng Z."/>
            <person name="Yu L."/>
            <person name="Ruyue G."/>
            <person name="Yanhong M."/>
            <person name="Yuanyuan C."/>
            <person name="Jingyan G."/>
            <person name="Wenjun H."/>
        </authorList>
    </citation>
    <scope>NUCLEOTIDE SEQUENCE [LARGE SCALE GENOMIC DNA]</scope>
    <source>
        <strain evidence="1 2">YS10</strain>
    </source>
</reference>
<sequence>MKLAIQANDFHICTKTGTPVIITISPLEEKTVMADGKVILTESDKLSCSCSAITEIKNIKIEGKTVVVHTDKVPNGILLPMSPRTVFFGNK</sequence>
<protein>
    <submittedName>
        <fullName evidence="1">Uncharacterized protein</fullName>
    </submittedName>
</protein>